<evidence type="ECO:0000313" key="1">
    <source>
        <dbReference type="EMBL" id="KZV31204.1"/>
    </source>
</evidence>
<gene>
    <name evidence="2" type="ORF">F511_07692</name>
    <name evidence="1" type="ORF">F511_14899</name>
</gene>
<dbReference type="AlphaFoldDB" id="A0A2Z7CR98"/>
<name>A0A2Z7CR98_9LAMI</name>
<organism evidence="2 3">
    <name type="scientific">Dorcoceras hygrometricum</name>
    <dbReference type="NCBI Taxonomy" id="472368"/>
    <lineage>
        <taxon>Eukaryota</taxon>
        <taxon>Viridiplantae</taxon>
        <taxon>Streptophyta</taxon>
        <taxon>Embryophyta</taxon>
        <taxon>Tracheophyta</taxon>
        <taxon>Spermatophyta</taxon>
        <taxon>Magnoliopsida</taxon>
        <taxon>eudicotyledons</taxon>
        <taxon>Gunneridae</taxon>
        <taxon>Pentapetalae</taxon>
        <taxon>asterids</taxon>
        <taxon>lamiids</taxon>
        <taxon>Lamiales</taxon>
        <taxon>Gesneriaceae</taxon>
        <taxon>Didymocarpoideae</taxon>
        <taxon>Trichosporeae</taxon>
        <taxon>Loxocarpinae</taxon>
        <taxon>Dorcoceras</taxon>
    </lineage>
</organism>
<protein>
    <submittedName>
        <fullName evidence="2">Pentatricopeptide repeat-containing protein mitochondrial</fullName>
    </submittedName>
</protein>
<dbReference type="EMBL" id="KQ995303">
    <property type="protein sequence ID" value="KZV47269.1"/>
    <property type="molecule type" value="Genomic_DNA"/>
</dbReference>
<dbReference type="Proteomes" id="UP000250235">
    <property type="component" value="Unassembled WGS sequence"/>
</dbReference>
<reference evidence="2" key="2">
    <citation type="submission" date="2016-02" db="EMBL/GenBank/DDBJ databases">
        <authorList>
            <person name="Alioto T."/>
            <person name="Alioto T."/>
        </authorList>
    </citation>
    <scope>NUCLEOTIDE SEQUENCE</scope>
</reference>
<evidence type="ECO:0000313" key="2">
    <source>
        <dbReference type="EMBL" id="KZV47269.1"/>
    </source>
</evidence>
<dbReference type="EMBL" id="KV007634">
    <property type="protein sequence ID" value="KZV31204.1"/>
    <property type="molecule type" value="Genomic_DNA"/>
</dbReference>
<keyword evidence="3" id="KW-1185">Reference proteome</keyword>
<accession>A0A2Z7CR98</accession>
<reference evidence="2 3" key="1">
    <citation type="journal article" date="2015" name="Proc. Natl. Acad. Sci. U.S.A.">
        <title>The resurrection genome of Boea hygrometrica: A blueprint for survival of dehydration.</title>
        <authorList>
            <person name="Xiao L."/>
            <person name="Yang G."/>
            <person name="Zhang L."/>
            <person name="Yang X."/>
            <person name="Zhao S."/>
            <person name="Ji Z."/>
            <person name="Zhou Q."/>
            <person name="Hu M."/>
            <person name="Wang Y."/>
            <person name="Chen M."/>
            <person name="Xu Y."/>
            <person name="Jin H."/>
            <person name="Xiao X."/>
            <person name="Hu G."/>
            <person name="Bao F."/>
            <person name="Hu Y."/>
            <person name="Wan P."/>
            <person name="Li L."/>
            <person name="Deng X."/>
            <person name="Kuang T."/>
            <person name="Xiang C."/>
            <person name="Zhu J.K."/>
            <person name="Oliver M.J."/>
            <person name="He Y."/>
        </authorList>
    </citation>
    <scope>NUCLEOTIDE SEQUENCE [LARGE SCALE GENOMIC DNA]</scope>
    <source>
        <strain evidence="3">cv. XS01</strain>
    </source>
</reference>
<proteinExistence type="predicted"/>
<evidence type="ECO:0000313" key="3">
    <source>
        <dbReference type="Proteomes" id="UP000250235"/>
    </source>
</evidence>
<sequence length="50" mass="5982">MPQLSCKSKKSIREQVKLSKGRYEGIERIKKDPVNQKRYFQRVPLYDRVG</sequence>